<dbReference type="PROSITE" id="PS00680">
    <property type="entry name" value="MAP_1"/>
    <property type="match status" value="1"/>
</dbReference>
<feature type="domain" description="Peptidase M24" evidence="8">
    <location>
        <begin position="1"/>
        <end position="227"/>
    </location>
</feature>
<dbReference type="GO" id="GO:0006508">
    <property type="term" value="P:proteolysis"/>
    <property type="evidence" value="ECO:0007669"/>
    <property type="project" value="UniProtKB-KW"/>
</dbReference>
<dbReference type="PANTHER" id="PTHR43330:SF27">
    <property type="entry name" value="METHIONINE AMINOPEPTIDASE"/>
    <property type="match status" value="1"/>
</dbReference>
<feature type="binding site" evidence="6">
    <location>
        <position position="93"/>
    </location>
    <ligand>
        <name>a divalent metal cation</name>
        <dbReference type="ChEBI" id="CHEBI:60240"/>
        <label>2</label>
        <note>catalytic</note>
    </ligand>
</feature>
<evidence type="ECO:0000256" key="1">
    <source>
        <dbReference type="ARBA" id="ARBA00002521"/>
    </source>
</evidence>
<comment type="catalytic activity">
    <reaction evidence="6 7">
        <text>Release of N-terminal amino acids, preferentially methionine, from peptides and arylamides.</text>
        <dbReference type="EC" id="3.4.11.18"/>
    </reaction>
</comment>
<evidence type="ECO:0000256" key="2">
    <source>
        <dbReference type="ARBA" id="ARBA00022438"/>
    </source>
</evidence>
<evidence type="ECO:0000313" key="10">
    <source>
        <dbReference type="Proteomes" id="UP000031518"/>
    </source>
</evidence>
<reference evidence="9 10" key="2">
    <citation type="submission" date="2015-01" db="EMBL/GenBank/DDBJ databases">
        <title>Complete genome sequence of Pyrinomonas methylaliphatogenes type strain K22T.</title>
        <authorList>
            <person name="Lee K.C.Y."/>
            <person name="Power J.F."/>
            <person name="Dunfield P.F."/>
            <person name="Morgan X.C."/>
            <person name="Huttenhower C."/>
            <person name="Stott M.B."/>
        </authorList>
    </citation>
    <scope>NUCLEOTIDE SEQUENCE [LARGE SCALE GENOMIC DNA]</scope>
    <source>
        <strain evidence="9 10">K22</strain>
    </source>
</reference>
<comment type="function">
    <text evidence="1 6">Removes the N-terminal methionine from nascent proteins. The N-terminal methionine is often cleaved when the second residue in the primary sequence is small and uncharged (Met-Ala-, Cys, Gly, Pro, Ser, Thr, or Val). Requires deformylation of the N(alpha)-formylated initiator methionine before it can be hydrolyzed.</text>
</comment>
<proteinExistence type="inferred from homology"/>
<feature type="binding site" evidence="6">
    <location>
        <position position="220"/>
    </location>
    <ligand>
        <name>a divalent metal cation</name>
        <dbReference type="ChEBI" id="CHEBI:60240"/>
        <label>2</label>
        <note>catalytic</note>
    </ligand>
</feature>
<feature type="binding site" evidence="6">
    <location>
        <position position="156"/>
    </location>
    <ligand>
        <name>a divalent metal cation</name>
        <dbReference type="ChEBI" id="CHEBI:60240"/>
        <label>2</label>
        <note>catalytic</note>
    </ligand>
</feature>
<feature type="binding site" evidence="6">
    <location>
        <position position="82"/>
    </location>
    <ligand>
        <name>a divalent metal cation</name>
        <dbReference type="ChEBI" id="CHEBI:60240"/>
        <label>1</label>
    </ligand>
</feature>
<dbReference type="STRING" id="454194.PYK22_02146"/>
<keyword evidence="2 6" id="KW-0031">Aminopeptidase</keyword>
<dbReference type="Pfam" id="PF00557">
    <property type="entry name" value="Peptidase_M24"/>
    <property type="match status" value="1"/>
</dbReference>
<keyword evidence="5 6" id="KW-0378">Hydrolase</keyword>
<dbReference type="Proteomes" id="UP000031518">
    <property type="component" value="Unassembled WGS sequence"/>
</dbReference>
<dbReference type="InterPro" id="IPR036005">
    <property type="entry name" value="Creatinase/aminopeptidase-like"/>
</dbReference>
<reference evidence="9 10" key="1">
    <citation type="submission" date="2013-12" db="EMBL/GenBank/DDBJ databases">
        <authorList>
            <person name="Stott M."/>
        </authorList>
    </citation>
    <scope>NUCLEOTIDE SEQUENCE [LARGE SCALE GENOMIC DNA]</scope>
    <source>
        <strain evidence="9 10">K22</strain>
    </source>
</reference>
<dbReference type="CDD" id="cd01086">
    <property type="entry name" value="MetAP1"/>
    <property type="match status" value="1"/>
</dbReference>
<dbReference type="EMBL" id="CBXV010000007">
    <property type="protein sequence ID" value="CDM66134.1"/>
    <property type="molecule type" value="Genomic_DNA"/>
</dbReference>
<comment type="subunit">
    <text evidence="6">Monomer.</text>
</comment>
<dbReference type="GO" id="GO:0070006">
    <property type="term" value="F:metalloaminopeptidase activity"/>
    <property type="evidence" value="ECO:0007669"/>
    <property type="project" value="UniProtKB-UniRule"/>
</dbReference>
<dbReference type="InterPro" id="IPR002467">
    <property type="entry name" value="Pept_M24A_MAP1"/>
</dbReference>
<evidence type="ECO:0000256" key="7">
    <source>
        <dbReference type="RuleBase" id="RU003653"/>
    </source>
</evidence>
<dbReference type="NCBIfam" id="TIGR00500">
    <property type="entry name" value="met_pdase_I"/>
    <property type="match status" value="1"/>
</dbReference>
<evidence type="ECO:0000256" key="4">
    <source>
        <dbReference type="ARBA" id="ARBA00022723"/>
    </source>
</evidence>
<name>A0A0B6X0R8_9BACT</name>
<dbReference type="GO" id="GO:0046872">
    <property type="term" value="F:metal ion binding"/>
    <property type="evidence" value="ECO:0007669"/>
    <property type="project" value="UniProtKB-UniRule"/>
</dbReference>
<feature type="binding site" evidence="6">
    <location>
        <position position="65"/>
    </location>
    <ligand>
        <name>substrate</name>
    </ligand>
</feature>
<dbReference type="Gene3D" id="3.90.230.10">
    <property type="entry name" value="Creatinase/methionine aminopeptidase superfamily"/>
    <property type="match status" value="1"/>
</dbReference>
<gene>
    <name evidence="6" type="primary">map</name>
    <name evidence="9" type="ORF">PYK22_02146</name>
</gene>
<dbReference type="PANTHER" id="PTHR43330">
    <property type="entry name" value="METHIONINE AMINOPEPTIDASE"/>
    <property type="match status" value="1"/>
</dbReference>
<sequence length="246" mass="26963">MRAAGRLAALVLQELRRMIVPGVTTLELDRMAEKLIRDAGGVPTFKGYHGYPFSLCTSVNEQIVHGFPSNYKLREGDILSIDCGTTLNGYVGDTAWTFPVGRVSAEKLRLIRVAEECLERAIEQCYPGKHVGDIGWAVQRHAEANGFSVVREYCGHGVGRRMHEEPQIPNYGTPGTGPKIKPGYVFAVEPMINMGTYRTRTLADGWTVVTADGLPSAHTEHTVAITEEGPEILTLVEEKQAVLVAD</sequence>
<dbReference type="HAMAP" id="MF_01974">
    <property type="entry name" value="MetAP_1"/>
    <property type="match status" value="1"/>
</dbReference>
<dbReference type="PRINTS" id="PR00599">
    <property type="entry name" value="MAPEPTIDASE"/>
</dbReference>
<evidence type="ECO:0000256" key="6">
    <source>
        <dbReference type="HAMAP-Rule" id="MF_01974"/>
    </source>
</evidence>
<protein>
    <recommendedName>
        <fullName evidence="6 7">Methionine aminopeptidase</fullName>
        <shortName evidence="6">MAP</shortName>
        <shortName evidence="6">MetAP</shortName>
        <ecNumber evidence="6 7">3.4.11.18</ecNumber>
    </recommendedName>
    <alternativeName>
        <fullName evidence="6">Peptidase M</fullName>
    </alternativeName>
</protein>
<dbReference type="InterPro" id="IPR001714">
    <property type="entry name" value="Pept_M24_MAP"/>
</dbReference>
<feature type="binding site" evidence="6">
    <location>
        <position position="93"/>
    </location>
    <ligand>
        <name>a divalent metal cation</name>
        <dbReference type="ChEBI" id="CHEBI:60240"/>
        <label>1</label>
    </ligand>
</feature>
<feature type="binding site" evidence="6">
    <location>
        <position position="163"/>
    </location>
    <ligand>
        <name>substrate</name>
    </ligand>
</feature>
<evidence type="ECO:0000256" key="5">
    <source>
        <dbReference type="ARBA" id="ARBA00022801"/>
    </source>
</evidence>
<accession>A0A0B6X0R8</accession>
<keyword evidence="4 6" id="KW-0479">Metal-binding</keyword>
<comment type="similarity">
    <text evidence="6">Belongs to the peptidase M24A family. Methionine aminopeptidase type 1 subfamily.</text>
</comment>
<organism evidence="9 10">
    <name type="scientific">Pyrinomonas methylaliphatogenes</name>
    <dbReference type="NCBI Taxonomy" id="454194"/>
    <lineage>
        <taxon>Bacteria</taxon>
        <taxon>Pseudomonadati</taxon>
        <taxon>Acidobacteriota</taxon>
        <taxon>Blastocatellia</taxon>
        <taxon>Blastocatellales</taxon>
        <taxon>Pyrinomonadaceae</taxon>
        <taxon>Pyrinomonas</taxon>
    </lineage>
</organism>
<evidence type="ECO:0000256" key="3">
    <source>
        <dbReference type="ARBA" id="ARBA00022670"/>
    </source>
</evidence>
<evidence type="ECO:0000313" key="9">
    <source>
        <dbReference type="EMBL" id="CDM66134.1"/>
    </source>
</evidence>
<keyword evidence="3 6" id="KW-0645">Protease</keyword>
<feature type="binding site" evidence="6">
    <location>
        <position position="189"/>
    </location>
    <ligand>
        <name>a divalent metal cation</name>
        <dbReference type="ChEBI" id="CHEBI:60240"/>
        <label>2</label>
        <note>catalytic</note>
    </ligand>
</feature>
<dbReference type="AlphaFoldDB" id="A0A0B6X0R8"/>
<dbReference type="SUPFAM" id="SSF55920">
    <property type="entry name" value="Creatinase/aminopeptidase"/>
    <property type="match status" value="1"/>
</dbReference>
<dbReference type="InterPro" id="IPR000994">
    <property type="entry name" value="Pept_M24"/>
</dbReference>
<dbReference type="GO" id="GO:0004239">
    <property type="term" value="F:initiator methionyl aminopeptidase activity"/>
    <property type="evidence" value="ECO:0007669"/>
    <property type="project" value="UniProtKB-UniRule"/>
</dbReference>
<dbReference type="GO" id="GO:0005829">
    <property type="term" value="C:cytosol"/>
    <property type="evidence" value="ECO:0007669"/>
    <property type="project" value="TreeGrafter"/>
</dbReference>
<comment type="cofactor">
    <cofactor evidence="6">
        <name>Co(2+)</name>
        <dbReference type="ChEBI" id="CHEBI:48828"/>
    </cofactor>
    <cofactor evidence="6">
        <name>Zn(2+)</name>
        <dbReference type="ChEBI" id="CHEBI:29105"/>
    </cofactor>
    <cofactor evidence="6">
        <name>Mn(2+)</name>
        <dbReference type="ChEBI" id="CHEBI:29035"/>
    </cofactor>
    <cofactor evidence="6">
        <name>Fe(2+)</name>
        <dbReference type="ChEBI" id="CHEBI:29033"/>
    </cofactor>
    <text evidence="6">Binds 2 divalent metal cations per subunit. Has a high-affinity and a low affinity metal-binding site. The true nature of the physiological cofactor is under debate. The enzyme is active with cobalt, zinc, manganese or divalent iron ions. Most likely, methionine aminopeptidases function as mononuclear Fe(2+)-metalloproteases under physiological conditions, and the catalytically relevant metal-binding site has been assigned to the histidine-containing high-affinity site.</text>
</comment>
<keyword evidence="10" id="KW-1185">Reference proteome</keyword>
<feature type="binding site" evidence="6">
    <location>
        <position position="220"/>
    </location>
    <ligand>
        <name>a divalent metal cation</name>
        <dbReference type="ChEBI" id="CHEBI:60240"/>
        <label>1</label>
    </ligand>
</feature>
<dbReference type="EC" id="3.4.11.18" evidence="6 7"/>
<evidence type="ECO:0000259" key="8">
    <source>
        <dbReference type="Pfam" id="PF00557"/>
    </source>
</evidence>